<organism evidence="1">
    <name type="scientific">termite gut metagenome</name>
    <dbReference type="NCBI Taxonomy" id="433724"/>
    <lineage>
        <taxon>unclassified sequences</taxon>
        <taxon>metagenomes</taxon>
        <taxon>organismal metagenomes</taxon>
    </lineage>
</organism>
<reference evidence="1" key="1">
    <citation type="submission" date="2019-03" db="EMBL/GenBank/DDBJ databases">
        <title>Single cell metagenomics reveals metabolic interactions within the superorganism composed of flagellate Streblomastix strix and complex community of Bacteroidetes bacteria on its surface.</title>
        <authorList>
            <person name="Treitli S.C."/>
            <person name="Kolisko M."/>
            <person name="Husnik F."/>
            <person name="Keeling P."/>
            <person name="Hampl V."/>
        </authorList>
    </citation>
    <scope>NUCLEOTIDE SEQUENCE</scope>
    <source>
        <strain evidence="1">STM</strain>
    </source>
</reference>
<accession>A0A5J4RAM5</accession>
<proteinExistence type="predicted"/>
<name>A0A5J4RAM5_9ZZZZ</name>
<dbReference type="EMBL" id="SNRY01001479">
    <property type="protein sequence ID" value="KAA6330615.1"/>
    <property type="molecule type" value="Genomic_DNA"/>
</dbReference>
<comment type="caution">
    <text evidence="1">The sequence shown here is derived from an EMBL/GenBank/DDBJ whole genome shotgun (WGS) entry which is preliminary data.</text>
</comment>
<protein>
    <submittedName>
        <fullName evidence="1">Uncharacterized protein</fullName>
    </submittedName>
</protein>
<sequence length="97" mass="11789">MQNKILSKYQMPNKQAEKTSIFWFEQLFNREEVFTNFKIGDRIPDIDGTFSILKNYQIKMEHNSLSKPPFDFFLFHGKNYCLFVIIVRFRRQDAENR</sequence>
<evidence type="ECO:0000313" key="1">
    <source>
        <dbReference type="EMBL" id="KAA6330615.1"/>
    </source>
</evidence>
<gene>
    <name evidence="1" type="ORF">EZS27_020698</name>
</gene>
<dbReference type="AlphaFoldDB" id="A0A5J4RAM5"/>